<keyword evidence="2" id="KW-1185">Reference proteome</keyword>
<evidence type="ECO:0000313" key="2">
    <source>
        <dbReference type="Proteomes" id="UP000694864"/>
    </source>
</evidence>
<dbReference type="InterPro" id="IPR000477">
    <property type="entry name" value="RT_dom"/>
</dbReference>
<sequence length="331" mass="37561">MVSQSWVCSSVKALKPVLRKLNKAHFSGISQRVKAEEQKLDILQRAILTNPSEKLAREERLVREKWKFLSNAEEKFIRQKSQIKWAHLGDRNTTFLHKMVIARTNKNHIHFLQDQSGRRINESAELKEHAAGFFEEILGSTDLPHSPCSIEALEDLLSFRCSEVHKLNLVRDVTEEEIRATVFALPSEKCPRPDGYSVEFFRASWSVVGANVVVTFPEACKLGDYRLISCCNLVYKVISKITANRLKPILKECISPNQATFLKGRLLGEKVLLASELIKNYQKSSCQESFMLKVDIKKAFVRSVGTLCKAVGGSRVSSIILYMDQGMHHIT</sequence>
<dbReference type="PANTHER" id="PTHR46890">
    <property type="entry name" value="NON-LTR RETROLELEMENT REVERSE TRANSCRIPTASE-LIKE PROTEIN-RELATED"/>
    <property type="match status" value="1"/>
</dbReference>
<accession>A0ABM0UTG8</accession>
<dbReference type="InterPro" id="IPR052343">
    <property type="entry name" value="Retrotransposon-Effector_Assoc"/>
</dbReference>
<feature type="domain" description="Reverse transcriptase" evidence="1">
    <location>
        <begin position="223"/>
        <end position="301"/>
    </location>
</feature>
<reference evidence="2" key="1">
    <citation type="journal article" date="2014" name="Nat. Commun.">
        <title>The emerging biofuel crop Camelina sativa retains a highly undifferentiated hexaploid genome structure.</title>
        <authorList>
            <person name="Kagale S."/>
            <person name="Koh C."/>
            <person name="Nixon J."/>
            <person name="Bollina V."/>
            <person name="Clarke W.E."/>
            <person name="Tuteja R."/>
            <person name="Spillane C."/>
            <person name="Robinson S.J."/>
            <person name="Links M.G."/>
            <person name="Clarke C."/>
            <person name="Higgins E.E."/>
            <person name="Huebert T."/>
            <person name="Sharpe A.G."/>
            <person name="Parkin I.A."/>
        </authorList>
    </citation>
    <scope>NUCLEOTIDE SEQUENCE [LARGE SCALE GENOMIC DNA]</scope>
    <source>
        <strain evidence="2">cv. DH55</strain>
    </source>
</reference>
<dbReference type="Pfam" id="PF00078">
    <property type="entry name" value="RVT_1"/>
    <property type="match status" value="1"/>
</dbReference>
<gene>
    <name evidence="3" type="primary">LOC104728850</name>
</gene>
<name>A0ABM0UTG8_CAMSA</name>
<evidence type="ECO:0000259" key="1">
    <source>
        <dbReference type="Pfam" id="PF00078"/>
    </source>
</evidence>
<reference evidence="3" key="2">
    <citation type="submission" date="2025-08" db="UniProtKB">
        <authorList>
            <consortium name="RefSeq"/>
        </authorList>
    </citation>
    <scope>IDENTIFICATION</scope>
    <source>
        <tissue evidence="3">Leaf</tissue>
    </source>
</reference>
<dbReference type="RefSeq" id="XP_010446081.1">
    <property type="nucleotide sequence ID" value="XM_010447779.1"/>
</dbReference>
<organism evidence="2 3">
    <name type="scientific">Camelina sativa</name>
    <name type="common">False flax</name>
    <name type="synonym">Myagrum sativum</name>
    <dbReference type="NCBI Taxonomy" id="90675"/>
    <lineage>
        <taxon>Eukaryota</taxon>
        <taxon>Viridiplantae</taxon>
        <taxon>Streptophyta</taxon>
        <taxon>Embryophyta</taxon>
        <taxon>Tracheophyta</taxon>
        <taxon>Spermatophyta</taxon>
        <taxon>Magnoliopsida</taxon>
        <taxon>eudicotyledons</taxon>
        <taxon>Gunneridae</taxon>
        <taxon>Pentapetalae</taxon>
        <taxon>rosids</taxon>
        <taxon>malvids</taxon>
        <taxon>Brassicales</taxon>
        <taxon>Brassicaceae</taxon>
        <taxon>Camelineae</taxon>
        <taxon>Camelina</taxon>
    </lineage>
</organism>
<dbReference type="Proteomes" id="UP000694864">
    <property type="component" value="Chromosome 11"/>
</dbReference>
<protein>
    <submittedName>
        <fullName evidence="3">Uncharacterized protein LOC104728850</fullName>
    </submittedName>
</protein>
<dbReference type="GeneID" id="104728850"/>
<evidence type="ECO:0000313" key="3">
    <source>
        <dbReference type="RefSeq" id="XP_010446081.1"/>
    </source>
</evidence>
<proteinExistence type="predicted"/>
<dbReference type="PANTHER" id="PTHR46890:SF48">
    <property type="entry name" value="RNA-DIRECTED DNA POLYMERASE"/>
    <property type="match status" value="1"/>
</dbReference>